<dbReference type="InterPro" id="IPR050661">
    <property type="entry name" value="BglG_antiterminators"/>
</dbReference>
<dbReference type="GO" id="GO:0003723">
    <property type="term" value="F:RNA binding"/>
    <property type="evidence" value="ECO:0007669"/>
    <property type="project" value="InterPro"/>
</dbReference>
<dbReference type="InterPro" id="IPR011608">
    <property type="entry name" value="PRD"/>
</dbReference>
<accession>A0A419T2N6</accession>
<dbReference type="Proteomes" id="UP000284277">
    <property type="component" value="Unassembled WGS sequence"/>
</dbReference>
<keyword evidence="1" id="KW-0677">Repeat</keyword>
<proteinExistence type="predicted"/>
<evidence type="ECO:0000313" key="3">
    <source>
        <dbReference type="EMBL" id="RKD31706.1"/>
    </source>
</evidence>
<dbReference type="EMBL" id="MCIA01000016">
    <property type="protein sequence ID" value="RKD31706.1"/>
    <property type="molecule type" value="Genomic_DNA"/>
</dbReference>
<dbReference type="Pfam" id="PF03123">
    <property type="entry name" value="CAT_RBD"/>
    <property type="match status" value="1"/>
</dbReference>
<feature type="domain" description="PRD" evidence="2">
    <location>
        <begin position="67"/>
        <end position="172"/>
    </location>
</feature>
<dbReference type="SUPFAM" id="SSF50151">
    <property type="entry name" value="SacY-like RNA-binding domain"/>
    <property type="match status" value="1"/>
</dbReference>
<dbReference type="SUPFAM" id="SSF63520">
    <property type="entry name" value="PTS-regulatory domain, PRD"/>
    <property type="match status" value="2"/>
</dbReference>
<dbReference type="AlphaFoldDB" id="A0A419T2N6"/>
<dbReference type="InterPro" id="IPR036650">
    <property type="entry name" value="CAT_RNA-bd_dom_sf"/>
</dbReference>
<dbReference type="SMART" id="SM01061">
    <property type="entry name" value="CAT_RBD"/>
    <property type="match status" value="1"/>
</dbReference>
<name>A0A419T2N6_9FIRM</name>
<dbReference type="Gene3D" id="1.10.1790.10">
    <property type="entry name" value="PRD domain"/>
    <property type="match status" value="2"/>
</dbReference>
<dbReference type="PANTHER" id="PTHR30185">
    <property type="entry name" value="CRYPTIC BETA-GLUCOSIDE BGL OPERON ANTITERMINATOR"/>
    <property type="match status" value="1"/>
</dbReference>
<dbReference type="GO" id="GO:0006355">
    <property type="term" value="P:regulation of DNA-templated transcription"/>
    <property type="evidence" value="ECO:0007669"/>
    <property type="project" value="InterPro"/>
</dbReference>
<comment type="caution">
    <text evidence="3">The sequence shown here is derived from an EMBL/GenBank/DDBJ whole genome shotgun (WGS) entry which is preliminary data.</text>
</comment>
<dbReference type="OrthoDB" id="9813552at2"/>
<dbReference type="InterPro" id="IPR004341">
    <property type="entry name" value="CAT_RNA-bd_dom"/>
</dbReference>
<dbReference type="RefSeq" id="WP_120196857.1">
    <property type="nucleotide sequence ID" value="NZ_MCIA01000016.1"/>
</dbReference>
<organism evidence="3 4">
    <name type="scientific">Lacrimispora algidixylanolytica</name>
    <dbReference type="NCBI Taxonomy" id="94868"/>
    <lineage>
        <taxon>Bacteria</taxon>
        <taxon>Bacillati</taxon>
        <taxon>Bacillota</taxon>
        <taxon>Clostridia</taxon>
        <taxon>Lachnospirales</taxon>
        <taxon>Lachnospiraceae</taxon>
        <taxon>Lacrimispora</taxon>
    </lineage>
</organism>
<evidence type="ECO:0000313" key="4">
    <source>
        <dbReference type="Proteomes" id="UP000284277"/>
    </source>
</evidence>
<dbReference type="NCBIfam" id="NF046042">
    <property type="entry name" value="LicT"/>
    <property type="match status" value="1"/>
</dbReference>
<dbReference type="Pfam" id="PF00874">
    <property type="entry name" value="PRD"/>
    <property type="match status" value="2"/>
</dbReference>
<sequence length="287" mass="33580">MCYQVKKIYNNNIILAEDDKLSEVILLGKGIAFQKKPGDAIEETSIDKKFVFESAESSSKFLTLLKEVPFNQVELSSKIIAQAQEELKVKFHDSIYIGLTDHISYTISRYKAGMMMKNALLWEIQNYYPKEYAAAKNALSLIEYYERIHLSEDEIGFIALHFVNAQQEGEELQLTMIVTEIVNDILSIVKYHYQIELDEDSLNYNRFVTHIRFFARRLLQEEIHASDDEFLYEQIRNKIPQAKLCADKVKDYFIKKFNVTISQEEMIYFMLHINRVAEREIKGKSTP</sequence>
<feature type="domain" description="PRD" evidence="2">
    <location>
        <begin position="173"/>
        <end position="283"/>
    </location>
</feature>
<keyword evidence="4" id="KW-1185">Reference proteome</keyword>
<dbReference type="Gene3D" id="2.30.24.10">
    <property type="entry name" value="CAT RNA-binding domain"/>
    <property type="match status" value="1"/>
</dbReference>
<dbReference type="InterPro" id="IPR036634">
    <property type="entry name" value="PRD_sf"/>
</dbReference>
<evidence type="ECO:0000256" key="1">
    <source>
        <dbReference type="ARBA" id="ARBA00022737"/>
    </source>
</evidence>
<reference evidence="3 4" key="1">
    <citation type="submission" date="2016-08" db="EMBL/GenBank/DDBJ databases">
        <title>A new outlook on sporulation: Clostridium algidixylanolyticum.</title>
        <authorList>
            <person name="Poppleton D.I."/>
            <person name="Gribaldo S."/>
        </authorList>
    </citation>
    <scope>NUCLEOTIDE SEQUENCE [LARGE SCALE GENOMIC DNA]</scope>
    <source>
        <strain evidence="3 4">SPL73</strain>
    </source>
</reference>
<dbReference type="PROSITE" id="PS51372">
    <property type="entry name" value="PRD_2"/>
    <property type="match status" value="2"/>
</dbReference>
<gene>
    <name evidence="3" type="ORF">BET01_19460</name>
</gene>
<evidence type="ECO:0000259" key="2">
    <source>
        <dbReference type="PROSITE" id="PS51372"/>
    </source>
</evidence>
<dbReference type="PANTHER" id="PTHR30185:SF15">
    <property type="entry name" value="CRYPTIC BETA-GLUCOSIDE BGL OPERON ANTITERMINATOR"/>
    <property type="match status" value="1"/>
</dbReference>
<protein>
    <submittedName>
        <fullName evidence="3">Transcription antiterminator BglG</fullName>
    </submittedName>
</protein>